<dbReference type="PROSITE" id="PS51257">
    <property type="entry name" value="PROKAR_LIPOPROTEIN"/>
    <property type="match status" value="1"/>
</dbReference>
<protein>
    <recommendedName>
        <fullName evidence="4">TIGR04222 domain-containing membrane protein</fullName>
    </recommendedName>
</protein>
<feature type="transmembrane region" description="Helical" evidence="1">
    <location>
        <begin position="117"/>
        <end position="134"/>
    </location>
</feature>
<comment type="caution">
    <text evidence="2">The sequence shown here is derived from an EMBL/GenBank/DDBJ whole genome shotgun (WGS) entry which is preliminary data.</text>
</comment>
<sequence>MWKLVILLALAPFVGACICANLFGLKALTQPSKLSCDVDTLLNKILSVMDRTNISIHYVKRQTWPRVNQHTIELPQQYRNSKSSIHHARACLTLSYTLLYQEHQEAIDWRLKTIKTGYLLPLFTLLIVAFSFLIGKLPGIIMIASLTLSLGITSCLLWWSLRVERDAAHHMASRIEKLRVLPRLREEEALTETLKALPWASLIPGVFLKLTTKG</sequence>
<dbReference type="RefSeq" id="WP_377090357.1">
    <property type="nucleotide sequence ID" value="NZ_JBHSJL010000014.1"/>
</dbReference>
<keyword evidence="1" id="KW-1133">Transmembrane helix</keyword>
<evidence type="ECO:0000313" key="2">
    <source>
        <dbReference type="EMBL" id="MFD2158196.1"/>
    </source>
</evidence>
<feature type="transmembrane region" description="Helical" evidence="1">
    <location>
        <begin position="6"/>
        <end position="25"/>
    </location>
</feature>
<keyword evidence="1" id="KW-0472">Membrane</keyword>
<evidence type="ECO:0000313" key="3">
    <source>
        <dbReference type="Proteomes" id="UP001597389"/>
    </source>
</evidence>
<feature type="transmembrane region" description="Helical" evidence="1">
    <location>
        <begin position="140"/>
        <end position="161"/>
    </location>
</feature>
<evidence type="ECO:0008006" key="4">
    <source>
        <dbReference type="Google" id="ProtNLM"/>
    </source>
</evidence>
<keyword evidence="1" id="KW-0812">Transmembrane</keyword>
<accession>A0ABW4Z8P8</accession>
<proteinExistence type="predicted"/>
<name>A0ABW4Z8P8_9BACT</name>
<keyword evidence="3" id="KW-1185">Reference proteome</keyword>
<reference evidence="3" key="1">
    <citation type="journal article" date="2019" name="Int. J. Syst. Evol. Microbiol.">
        <title>The Global Catalogue of Microorganisms (GCM) 10K type strain sequencing project: providing services to taxonomists for standard genome sequencing and annotation.</title>
        <authorList>
            <consortium name="The Broad Institute Genomics Platform"/>
            <consortium name="The Broad Institute Genome Sequencing Center for Infectious Disease"/>
            <person name="Wu L."/>
            <person name="Ma J."/>
        </authorList>
    </citation>
    <scope>NUCLEOTIDE SEQUENCE [LARGE SCALE GENOMIC DNA]</scope>
    <source>
        <strain evidence="3">CCUG 57942</strain>
    </source>
</reference>
<organism evidence="2 3">
    <name type="scientific">Rubritalea tangerina</name>
    <dbReference type="NCBI Taxonomy" id="430798"/>
    <lineage>
        <taxon>Bacteria</taxon>
        <taxon>Pseudomonadati</taxon>
        <taxon>Verrucomicrobiota</taxon>
        <taxon>Verrucomicrobiia</taxon>
        <taxon>Verrucomicrobiales</taxon>
        <taxon>Rubritaleaceae</taxon>
        <taxon>Rubritalea</taxon>
    </lineage>
</organism>
<gene>
    <name evidence="2" type="ORF">ACFSW8_04740</name>
</gene>
<dbReference type="EMBL" id="JBHUJB010000021">
    <property type="protein sequence ID" value="MFD2158196.1"/>
    <property type="molecule type" value="Genomic_DNA"/>
</dbReference>
<evidence type="ECO:0000256" key="1">
    <source>
        <dbReference type="SAM" id="Phobius"/>
    </source>
</evidence>
<dbReference type="Proteomes" id="UP001597389">
    <property type="component" value="Unassembled WGS sequence"/>
</dbReference>